<feature type="domain" description="Thiamine phosphate synthase/TenI" evidence="3">
    <location>
        <begin position="27"/>
        <end position="173"/>
    </location>
</feature>
<dbReference type="InterPro" id="IPR013785">
    <property type="entry name" value="Aldolase_TIM"/>
</dbReference>
<dbReference type="GO" id="GO:0004789">
    <property type="term" value="F:thiamine-phosphate diphosphorylase activity"/>
    <property type="evidence" value="ECO:0007669"/>
    <property type="project" value="TreeGrafter"/>
</dbReference>
<dbReference type="RefSeq" id="WP_061853811.1">
    <property type="nucleotide sequence ID" value="NZ_LUGM01000002.1"/>
</dbReference>
<dbReference type="InterPro" id="IPR036206">
    <property type="entry name" value="ThiamineP_synth_sf"/>
</dbReference>
<protein>
    <recommendedName>
        <fullName evidence="3">Thiamine phosphate synthase/TenI domain-containing protein</fullName>
    </recommendedName>
</protein>
<keyword evidence="2" id="KW-0784">Thiamine biosynthesis</keyword>
<sequence length="194" mass="22158">MFVAITPYKILNQLDIEHYKSILEYYDCLIIRTPMTTAQLIDWITTAIEHGISKDKLTVHSNVDVFIACTMTSIHFSEYHSALKNFKTQHPQAIVSMSTHSEESVIYAEQQQCDYVLFGHVFPTSSKPHQEPRSQREITQVLNKEIKVIALGGINLCTLAQLPRGFAGIAGISLFYNSDNQTLRKFIEEWSNYV</sequence>
<dbReference type="InterPro" id="IPR022998">
    <property type="entry name" value="ThiamineP_synth_TenI"/>
</dbReference>
<proteinExistence type="predicted"/>
<dbReference type="SUPFAM" id="SSF51391">
    <property type="entry name" value="Thiamin phosphate synthase"/>
    <property type="match status" value="1"/>
</dbReference>
<evidence type="ECO:0000256" key="2">
    <source>
        <dbReference type="ARBA" id="ARBA00022977"/>
    </source>
</evidence>
<reference evidence="4 5" key="1">
    <citation type="submission" date="2016-02" db="EMBL/GenBank/DDBJ databases">
        <title>Draft genome sequence of hydrocarbon degrading Staphylococcus saprophyticus Strain CNV2, isolated from crude-oil contaminated soil from Noonmati Oil Refinery, Guwahati, Assam, India.</title>
        <authorList>
            <person name="Mukherjee A."/>
            <person name="Chettri B."/>
            <person name="Langpoklakpam J."/>
            <person name="Singh A.K."/>
            <person name="Chattopadhyay D.J."/>
        </authorList>
    </citation>
    <scope>NUCLEOTIDE SEQUENCE [LARGE SCALE GENOMIC DNA]</scope>
    <source>
        <strain evidence="4 5">CNV2</strain>
    </source>
</reference>
<evidence type="ECO:0000259" key="3">
    <source>
        <dbReference type="Pfam" id="PF02581"/>
    </source>
</evidence>
<dbReference type="Proteomes" id="UP000075418">
    <property type="component" value="Unassembled WGS sequence"/>
</dbReference>
<comment type="caution">
    <text evidence="4">The sequence shown here is derived from an EMBL/GenBank/DDBJ whole genome shotgun (WGS) entry which is preliminary data.</text>
</comment>
<name>A0A151A337_9STAP</name>
<evidence type="ECO:0000256" key="1">
    <source>
        <dbReference type="ARBA" id="ARBA00004948"/>
    </source>
</evidence>
<dbReference type="PANTHER" id="PTHR20857">
    <property type="entry name" value="THIAMINE-PHOSPHATE PYROPHOSPHORYLASE"/>
    <property type="match status" value="1"/>
</dbReference>
<comment type="pathway">
    <text evidence="1">Cofactor biosynthesis; thiamine diphosphate biosynthesis.</text>
</comment>
<dbReference type="CDD" id="cd00564">
    <property type="entry name" value="TMP_TenI"/>
    <property type="match status" value="1"/>
</dbReference>
<evidence type="ECO:0000313" key="5">
    <source>
        <dbReference type="Proteomes" id="UP000075418"/>
    </source>
</evidence>
<dbReference type="GO" id="GO:0009228">
    <property type="term" value="P:thiamine biosynthetic process"/>
    <property type="evidence" value="ECO:0007669"/>
    <property type="project" value="UniProtKB-KW"/>
</dbReference>
<dbReference type="AlphaFoldDB" id="A0A151A337"/>
<dbReference type="PANTHER" id="PTHR20857:SF15">
    <property type="entry name" value="THIAMINE-PHOSPHATE SYNTHASE"/>
    <property type="match status" value="1"/>
</dbReference>
<organism evidence="4 5">
    <name type="scientific">Staphylococcus kloosii</name>
    <dbReference type="NCBI Taxonomy" id="29384"/>
    <lineage>
        <taxon>Bacteria</taxon>
        <taxon>Bacillati</taxon>
        <taxon>Bacillota</taxon>
        <taxon>Bacilli</taxon>
        <taxon>Bacillales</taxon>
        <taxon>Staphylococcaceae</taxon>
        <taxon>Staphylococcus</taxon>
    </lineage>
</organism>
<dbReference type="Gene3D" id="3.20.20.70">
    <property type="entry name" value="Aldolase class I"/>
    <property type="match status" value="1"/>
</dbReference>
<dbReference type="Pfam" id="PF02581">
    <property type="entry name" value="TMP-TENI"/>
    <property type="match status" value="1"/>
</dbReference>
<dbReference type="EMBL" id="LUGM01000002">
    <property type="protein sequence ID" value="KYH13580.1"/>
    <property type="molecule type" value="Genomic_DNA"/>
</dbReference>
<evidence type="ECO:0000313" key="4">
    <source>
        <dbReference type="EMBL" id="KYH13580.1"/>
    </source>
</evidence>
<gene>
    <name evidence="4" type="ORF">A0131_01990</name>
</gene>
<dbReference type="GO" id="GO:0005737">
    <property type="term" value="C:cytoplasm"/>
    <property type="evidence" value="ECO:0007669"/>
    <property type="project" value="TreeGrafter"/>
</dbReference>
<accession>A0A151A337</accession>